<dbReference type="Proteomes" id="UP000245216">
    <property type="component" value="Unassembled WGS sequence"/>
</dbReference>
<gene>
    <name evidence="1" type="ORF">DF183_10720</name>
</gene>
<name>A0A2U2BI39_ALCFA</name>
<evidence type="ECO:0008006" key="3">
    <source>
        <dbReference type="Google" id="ProtNLM"/>
    </source>
</evidence>
<evidence type="ECO:0000313" key="2">
    <source>
        <dbReference type="Proteomes" id="UP000245216"/>
    </source>
</evidence>
<dbReference type="InterPro" id="IPR024291">
    <property type="entry name" value="DUF3829"/>
</dbReference>
<reference evidence="1 2" key="2">
    <citation type="submission" date="2018-05" db="EMBL/GenBank/DDBJ databases">
        <authorList>
            <person name="Lanie J.A."/>
            <person name="Ng W.-L."/>
            <person name="Kazmierczak K.M."/>
            <person name="Andrzejewski T.M."/>
            <person name="Davidsen T.M."/>
            <person name="Wayne K.J."/>
            <person name="Tettelin H."/>
            <person name="Glass J.I."/>
            <person name="Rusch D."/>
            <person name="Podicherti R."/>
            <person name="Tsui H.-C.T."/>
            <person name="Winkler M.E."/>
        </authorList>
    </citation>
    <scope>NUCLEOTIDE SEQUENCE [LARGE SCALE GENOMIC DNA]</scope>
    <source>
        <strain evidence="1 2">YBY</strain>
    </source>
</reference>
<dbReference type="PROSITE" id="PS51257">
    <property type="entry name" value="PROKAR_LIPOPROTEIN"/>
    <property type="match status" value="1"/>
</dbReference>
<dbReference type="RefSeq" id="WP_109089094.1">
    <property type="nucleotide sequence ID" value="NZ_QEXO01000003.1"/>
</dbReference>
<protein>
    <recommendedName>
        <fullName evidence="3">DUF3829 domain-containing protein</fullName>
    </recommendedName>
</protein>
<accession>A0A2U2BI39</accession>
<dbReference type="EMBL" id="QEXO01000003">
    <property type="protein sequence ID" value="PWE13646.1"/>
    <property type="molecule type" value="Genomic_DNA"/>
</dbReference>
<reference evidence="1 2" key="1">
    <citation type="submission" date="2018-05" db="EMBL/GenBank/DDBJ databases">
        <title>Genome Sequence of an Efficient Indole-Degrading Bacterium, Alcaligenes sp.YBY.</title>
        <authorList>
            <person name="Yang B."/>
        </authorList>
    </citation>
    <scope>NUCLEOTIDE SEQUENCE [LARGE SCALE GENOMIC DNA]</scope>
    <source>
        <strain evidence="1 2">YBY</strain>
    </source>
</reference>
<dbReference type="Pfam" id="PF12889">
    <property type="entry name" value="DUF3829"/>
    <property type="match status" value="1"/>
</dbReference>
<organism evidence="1 2">
    <name type="scientific">Alcaligenes faecalis</name>
    <dbReference type="NCBI Taxonomy" id="511"/>
    <lineage>
        <taxon>Bacteria</taxon>
        <taxon>Pseudomonadati</taxon>
        <taxon>Pseudomonadota</taxon>
        <taxon>Betaproteobacteria</taxon>
        <taxon>Burkholderiales</taxon>
        <taxon>Alcaligenaceae</taxon>
        <taxon>Alcaligenes</taxon>
    </lineage>
</organism>
<comment type="caution">
    <text evidence="1">The sequence shown here is derived from an EMBL/GenBank/DDBJ whole genome shotgun (WGS) entry which is preliminary data.</text>
</comment>
<evidence type="ECO:0000313" key="1">
    <source>
        <dbReference type="EMBL" id="PWE13646.1"/>
    </source>
</evidence>
<dbReference type="AlphaFoldDB" id="A0A2U2BI39"/>
<proteinExistence type="predicted"/>
<sequence>MNLKKISVVTTLGLCIAIAGCNSDEATEASPKAVSSEQGFIQKYNAYVEVANNLHTPFYRELSDYQTVYEPAVLAGKKLDSYSVVSLVSIKNTQEKLKSALALEADMPEIDGPAKQFDDSLSKLAPLNAELNNYAESKEFLTDGGKKAADNNEAFVSALTQVVQAEAAFLQGIQKQDEINIQTSFDKAPKDSVEHYRLGVVLFSKQAMNKVDAIFEQQGAKESIPPFQESLDQAAAMISNWDKKFKEETPQGCPRIMSKMNEFLAQGRSVIQHASEGNYVPQQGSISWQINNPIKNDASSLQLKFNAMIGSLNYPRC</sequence>